<dbReference type="EMBL" id="JBJQND010000014">
    <property type="protein sequence ID" value="KAL3854645.1"/>
    <property type="molecule type" value="Genomic_DNA"/>
</dbReference>
<dbReference type="SUPFAM" id="SSF50242">
    <property type="entry name" value="TIMP-like"/>
    <property type="match status" value="1"/>
</dbReference>
<evidence type="ECO:0000256" key="4">
    <source>
        <dbReference type="PIRSR" id="PIRSR601820-1"/>
    </source>
</evidence>
<keyword evidence="4" id="KW-0479">Metal-binding</keyword>
<evidence type="ECO:0000256" key="5">
    <source>
        <dbReference type="PIRSR" id="PIRSR601820-3"/>
    </source>
</evidence>
<feature type="disulfide bond" evidence="5">
    <location>
        <begin position="28"/>
        <end position="101"/>
    </location>
</feature>
<feature type="binding site" evidence="4">
    <location>
        <position position="28"/>
    </location>
    <ligand>
        <name>Zn(2+)</name>
        <dbReference type="ChEBI" id="CHEBI:29105"/>
        <note>ligand shared with metalloproteinase partner</note>
    </ligand>
</feature>
<organism evidence="8 9">
    <name type="scientific">Sinanodonta woodiana</name>
    <name type="common">Chinese pond mussel</name>
    <name type="synonym">Anodonta woodiana</name>
    <dbReference type="NCBI Taxonomy" id="1069815"/>
    <lineage>
        <taxon>Eukaryota</taxon>
        <taxon>Metazoa</taxon>
        <taxon>Spiralia</taxon>
        <taxon>Lophotrochozoa</taxon>
        <taxon>Mollusca</taxon>
        <taxon>Bivalvia</taxon>
        <taxon>Autobranchia</taxon>
        <taxon>Heteroconchia</taxon>
        <taxon>Palaeoheterodonta</taxon>
        <taxon>Unionida</taxon>
        <taxon>Unionoidea</taxon>
        <taxon>Unionidae</taxon>
        <taxon>Unioninae</taxon>
        <taxon>Sinanodonta</taxon>
    </lineage>
</organism>
<feature type="chain" id="PRO_5044769622" description="NTR domain-containing protein" evidence="6">
    <location>
        <begin position="28"/>
        <end position="153"/>
    </location>
</feature>
<dbReference type="InterPro" id="IPR001820">
    <property type="entry name" value="TIMP"/>
</dbReference>
<sequence>MLLRYTAHAAVGVCCLLLMVAYQPVKACTCLAVTDEEQFCTAKNIVKLTVMRVTIVQEGNELYSPFYILHHVRIDKVFKSMKSVATRKKLYLRSEPSRDSCSVHLTVGRQYLVSGSIDGEYLNSDSCDWVKVWASVNPNEMKLLNGVVKPKCA</sequence>
<evidence type="ECO:0000256" key="6">
    <source>
        <dbReference type="SAM" id="SignalP"/>
    </source>
</evidence>
<dbReference type="Pfam" id="PF00965">
    <property type="entry name" value="TIMP"/>
    <property type="match status" value="1"/>
</dbReference>
<keyword evidence="4" id="KW-0862">Zinc</keyword>
<keyword evidence="2" id="KW-0964">Secreted</keyword>
<dbReference type="Proteomes" id="UP001634394">
    <property type="component" value="Unassembled WGS sequence"/>
</dbReference>
<accession>A0ABD3UYY0</accession>
<evidence type="ECO:0000256" key="1">
    <source>
        <dbReference type="ARBA" id="ARBA00004613"/>
    </source>
</evidence>
<dbReference type="AlphaFoldDB" id="A0ABD3UYY0"/>
<evidence type="ECO:0000313" key="8">
    <source>
        <dbReference type="EMBL" id="KAL3854645.1"/>
    </source>
</evidence>
<comment type="subcellular location">
    <subcellularLocation>
        <location evidence="1">Secreted</location>
    </subcellularLocation>
</comment>
<comment type="caution">
    <text evidence="8">The sequence shown here is derived from an EMBL/GenBank/DDBJ whole genome shotgun (WGS) entry which is preliminary data.</text>
</comment>
<dbReference type="PANTHER" id="PTHR11844">
    <property type="entry name" value="METALLOPROTEASE INHIBITOR"/>
    <property type="match status" value="1"/>
</dbReference>
<evidence type="ECO:0000313" key="9">
    <source>
        <dbReference type="Proteomes" id="UP001634394"/>
    </source>
</evidence>
<dbReference type="InterPro" id="IPR008993">
    <property type="entry name" value="TIMP-like_OB-fold"/>
</dbReference>
<dbReference type="Gene3D" id="2.40.50.120">
    <property type="match status" value="1"/>
</dbReference>
<reference evidence="8 9" key="1">
    <citation type="submission" date="2024-11" db="EMBL/GenBank/DDBJ databases">
        <title>Chromosome-level genome assembly of the freshwater bivalve Anodonta woodiana.</title>
        <authorList>
            <person name="Chen X."/>
        </authorList>
    </citation>
    <scope>NUCLEOTIDE SEQUENCE [LARGE SCALE GENOMIC DNA]</scope>
    <source>
        <strain evidence="8">MN2024</strain>
        <tissue evidence="8">Gills</tissue>
    </source>
</reference>
<evidence type="ECO:0000259" key="7">
    <source>
        <dbReference type="PROSITE" id="PS50189"/>
    </source>
</evidence>
<keyword evidence="9" id="KW-1185">Reference proteome</keyword>
<dbReference type="InterPro" id="IPR001134">
    <property type="entry name" value="Netrin_domain"/>
</dbReference>
<keyword evidence="3 5" id="KW-1015">Disulfide bond</keyword>
<dbReference type="GO" id="GO:0005576">
    <property type="term" value="C:extracellular region"/>
    <property type="evidence" value="ECO:0007669"/>
    <property type="project" value="UniProtKB-SubCell"/>
</dbReference>
<proteinExistence type="predicted"/>
<dbReference type="PANTHER" id="PTHR11844:SF25">
    <property type="entry name" value="NTR DOMAIN-CONTAINING PROTEIN"/>
    <property type="match status" value="1"/>
</dbReference>
<evidence type="ECO:0000256" key="3">
    <source>
        <dbReference type="ARBA" id="ARBA00023157"/>
    </source>
</evidence>
<dbReference type="PROSITE" id="PS50189">
    <property type="entry name" value="NTR"/>
    <property type="match status" value="1"/>
</dbReference>
<feature type="domain" description="NTR" evidence="7">
    <location>
        <begin position="28"/>
        <end position="152"/>
    </location>
</feature>
<protein>
    <recommendedName>
        <fullName evidence="7">NTR domain-containing protein</fullName>
    </recommendedName>
</protein>
<name>A0ABD3UYY0_SINWO</name>
<gene>
    <name evidence="8" type="ORF">ACJMK2_013906</name>
</gene>
<feature type="signal peptide" evidence="6">
    <location>
        <begin position="1"/>
        <end position="27"/>
    </location>
</feature>
<keyword evidence="6" id="KW-0732">Signal</keyword>
<evidence type="ECO:0000256" key="2">
    <source>
        <dbReference type="ARBA" id="ARBA00022525"/>
    </source>
</evidence>
<feature type="disulfide bond" evidence="5">
    <location>
        <begin position="30"/>
        <end position="127"/>
    </location>
</feature>